<sequence>MRRAPFCNASLIAWRRAARANVKSAPRALEPSAQCGASVERHCQIGPRMPCAGLHTAHNPR</sequence>
<protein>
    <submittedName>
        <fullName evidence="1">Uncharacterized protein</fullName>
    </submittedName>
</protein>
<accession>A0AB37AMR6</accession>
<dbReference type="Proteomes" id="UP000237811">
    <property type="component" value="Unassembled WGS sequence"/>
</dbReference>
<organism evidence="1 2">
    <name type="scientific">Burkholderia multivorans</name>
    <dbReference type="NCBI Taxonomy" id="87883"/>
    <lineage>
        <taxon>Bacteria</taxon>
        <taxon>Pseudomonadati</taxon>
        <taxon>Pseudomonadota</taxon>
        <taxon>Betaproteobacteria</taxon>
        <taxon>Burkholderiales</taxon>
        <taxon>Burkholderiaceae</taxon>
        <taxon>Burkholderia</taxon>
        <taxon>Burkholderia cepacia complex</taxon>
    </lineage>
</organism>
<evidence type="ECO:0000313" key="2">
    <source>
        <dbReference type="Proteomes" id="UP000237811"/>
    </source>
</evidence>
<name>A0AB37AMR6_9BURK</name>
<gene>
    <name evidence="1" type="ORF">C6P99_22370</name>
</gene>
<comment type="caution">
    <text evidence="1">The sequence shown here is derived from an EMBL/GenBank/DDBJ whole genome shotgun (WGS) entry which is preliminary data.</text>
</comment>
<evidence type="ECO:0000313" key="1">
    <source>
        <dbReference type="EMBL" id="PRE43841.1"/>
    </source>
</evidence>
<proteinExistence type="predicted"/>
<dbReference type="EMBL" id="PVFR01000067">
    <property type="protein sequence ID" value="PRE43841.1"/>
    <property type="molecule type" value="Genomic_DNA"/>
</dbReference>
<reference evidence="1 2" key="1">
    <citation type="submission" date="2018-03" db="EMBL/GenBank/DDBJ databases">
        <authorList>
            <person name="Nguyen K."/>
            <person name="Fouts D."/>
            <person name="Sutton G."/>
        </authorList>
    </citation>
    <scope>NUCLEOTIDE SEQUENCE [LARGE SCALE GENOMIC DNA]</scope>
    <source>
        <strain evidence="1 2">AU14328</strain>
    </source>
</reference>
<dbReference type="AlphaFoldDB" id="A0AB37AMR6"/>